<sequence length="408" mass="47333">MLYFSELEGKKVYTEDMIEVGKLEDIIFVVSANPKVTKLVIRSITNDKILLPFEFVVKMNDYVSIKKAYLSGELLENELFIKKNLLDKQIIDIGGNKIVRVNDVSLQEKITPEMYEVYISGVDIGALGILRRLGVESLVYSLLHMFKLNLSSDFLSWGDVQPLELSRGKVKLKKRDEKLQNMRPEDLADYLEKTNEKNVRKFLQILDKKFASEVIENLNINYQRDLFLHWEAEKSAHILETIHCEEAVDILLAITKKKREEIFTYLSDDKKQEFQQLMHLSKNPIGKIITSEFLTVLPSDTVKDIILKIRKETADYSFFACVYVLNAKEQLVGVFNPHDLLMQNQDTPAYKFMVQNLIEIRITTPIEIAIRKMLRYHLPALPVVDNNKRILGILTFDQVVEVIKKKFN</sequence>
<name>A0A1F7L0L6_9BACT</name>
<dbReference type="Pfam" id="PF05239">
    <property type="entry name" value="PRC"/>
    <property type="match status" value="1"/>
</dbReference>
<dbReference type="SUPFAM" id="SSF50346">
    <property type="entry name" value="PRC-barrel domain"/>
    <property type="match status" value="1"/>
</dbReference>
<feature type="domain" description="CBS" evidence="2">
    <location>
        <begin position="353"/>
        <end position="408"/>
    </location>
</feature>
<evidence type="ECO:0000313" key="4">
    <source>
        <dbReference type="Proteomes" id="UP000177050"/>
    </source>
</evidence>
<dbReference type="PANTHER" id="PTHR43773">
    <property type="entry name" value="MAGNESIUM TRANSPORTER MGTE"/>
    <property type="match status" value="1"/>
</dbReference>
<dbReference type="SUPFAM" id="SSF54631">
    <property type="entry name" value="CBS-domain pair"/>
    <property type="match status" value="1"/>
</dbReference>
<accession>A0A1F7L0L6</accession>
<dbReference type="InterPro" id="IPR000644">
    <property type="entry name" value="CBS_dom"/>
</dbReference>
<dbReference type="InterPro" id="IPR046342">
    <property type="entry name" value="CBS_dom_sf"/>
</dbReference>
<dbReference type="Pfam" id="PF03448">
    <property type="entry name" value="MgtE_N"/>
    <property type="match status" value="1"/>
</dbReference>
<dbReference type="PROSITE" id="PS51371">
    <property type="entry name" value="CBS"/>
    <property type="match status" value="1"/>
</dbReference>
<dbReference type="InterPro" id="IPR006669">
    <property type="entry name" value="MgtE_transporter"/>
</dbReference>
<gene>
    <name evidence="3" type="ORF">A3K52_02735</name>
</gene>
<evidence type="ECO:0000259" key="2">
    <source>
        <dbReference type="PROSITE" id="PS51371"/>
    </source>
</evidence>
<keyword evidence="1" id="KW-0129">CBS domain</keyword>
<evidence type="ECO:0000256" key="1">
    <source>
        <dbReference type="PROSITE-ProRule" id="PRU00703"/>
    </source>
</evidence>
<dbReference type="Pfam" id="PF00571">
    <property type="entry name" value="CBS"/>
    <property type="match status" value="2"/>
</dbReference>
<organism evidence="3 4">
    <name type="scientific">Candidatus Roizmanbacteria bacterium RIFOXYD1_FULL_38_12</name>
    <dbReference type="NCBI Taxonomy" id="1802093"/>
    <lineage>
        <taxon>Bacteria</taxon>
        <taxon>Candidatus Roizmaniibacteriota</taxon>
    </lineage>
</organism>
<dbReference type="EMBL" id="MGBR01000001">
    <property type="protein sequence ID" value="OGK73677.1"/>
    <property type="molecule type" value="Genomic_DNA"/>
</dbReference>
<reference evidence="3 4" key="1">
    <citation type="journal article" date="2016" name="Nat. Commun.">
        <title>Thousands of microbial genomes shed light on interconnected biogeochemical processes in an aquifer system.</title>
        <authorList>
            <person name="Anantharaman K."/>
            <person name="Brown C.T."/>
            <person name="Hug L.A."/>
            <person name="Sharon I."/>
            <person name="Castelle C.J."/>
            <person name="Probst A.J."/>
            <person name="Thomas B.C."/>
            <person name="Singh A."/>
            <person name="Wilkins M.J."/>
            <person name="Karaoz U."/>
            <person name="Brodie E.L."/>
            <person name="Williams K.H."/>
            <person name="Hubbard S.S."/>
            <person name="Banfield J.F."/>
        </authorList>
    </citation>
    <scope>NUCLEOTIDE SEQUENCE [LARGE SCALE GENOMIC DNA]</scope>
</reference>
<dbReference type="SUPFAM" id="SSF158791">
    <property type="entry name" value="MgtE N-terminal domain-like"/>
    <property type="match status" value="1"/>
</dbReference>
<dbReference type="AlphaFoldDB" id="A0A1F7L0L6"/>
<dbReference type="SMART" id="SM00116">
    <property type="entry name" value="CBS"/>
    <property type="match status" value="2"/>
</dbReference>
<dbReference type="InterPro" id="IPR027275">
    <property type="entry name" value="PRC-brl_dom"/>
</dbReference>
<comment type="caution">
    <text evidence="3">The sequence shown here is derived from an EMBL/GenBank/DDBJ whole genome shotgun (WGS) entry which is preliminary data.</text>
</comment>
<dbReference type="Gene3D" id="2.30.30.240">
    <property type="entry name" value="PRC-barrel domain"/>
    <property type="match status" value="1"/>
</dbReference>
<dbReference type="CDD" id="cd04606">
    <property type="entry name" value="CBS_pair_Mg_transporter"/>
    <property type="match status" value="1"/>
</dbReference>
<dbReference type="GO" id="GO:0015095">
    <property type="term" value="F:magnesium ion transmembrane transporter activity"/>
    <property type="evidence" value="ECO:0007669"/>
    <property type="project" value="InterPro"/>
</dbReference>
<dbReference type="Gene3D" id="3.10.580.10">
    <property type="entry name" value="CBS-domain"/>
    <property type="match status" value="1"/>
</dbReference>
<dbReference type="InterPro" id="IPR006668">
    <property type="entry name" value="Mg_transptr_MgtE_intracell_dom"/>
</dbReference>
<dbReference type="InterPro" id="IPR011033">
    <property type="entry name" value="PRC_barrel-like_sf"/>
</dbReference>
<evidence type="ECO:0000313" key="3">
    <source>
        <dbReference type="EMBL" id="OGK73677.1"/>
    </source>
</evidence>
<protein>
    <recommendedName>
        <fullName evidence="2">CBS domain-containing protein</fullName>
    </recommendedName>
</protein>
<dbReference type="GO" id="GO:0016020">
    <property type="term" value="C:membrane"/>
    <property type="evidence" value="ECO:0007669"/>
    <property type="project" value="InterPro"/>
</dbReference>
<dbReference type="InterPro" id="IPR038076">
    <property type="entry name" value="MgtE_N_sf"/>
</dbReference>
<dbReference type="Proteomes" id="UP000177050">
    <property type="component" value="Unassembled WGS sequence"/>
</dbReference>
<dbReference type="Gene3D" id="1.25.60.10">
    <property type="entry name" value="MgtE N-terminal domain-like"/>
    <property type="match status" value="1"/>
</dbReference>
<dbReference type="SMART" id="SM00924">
    <property type="entry name" value="MgtE_N"/>
    <property type="match status" value="1"/>
</dbReference>
<dbReference type="PANTHER" id="PTHR43773:SF1">
    <property type="entry name" value="MAGNESIUM TRANSPORTER MGTE"/>
    <property type="match status" value="1"/>
</dbReference>
<proteinExistence type="predicted"/>